<dbReference type="SUPFAM" id="SSF51556">
    <property type="entry name" value="Metallo-dependent hydrolases"/>
    <property type="match status" value="1"/>
</dbReference>
<dbReference type="Gene3D" id="3.10.310.70">
    <property type="match status" value="1"/>
</dbReference>
<dbReference type="InterPro" id="IPR032466">
    <property type="entry name" value="Metal_Hydrolase"/>
</dbReference>
<feature type="domain" description="Amidohydrolase 3" evidence="2">
    <location>
        <begin position="70"/>
        <end position="546"/>
    </location>
</feature>
<name>A0A0H0XPF1_9SPHN</name>
<dbReference type="InterPro" id="IPR033932">
    <property type="entry name" value="YtcJ-like"/>
</dbReference>
<protein>
    <submittedName>
        <fullName evidence="3">Metal-dependent hydrolase</fullName>
    </submittedName>
</protein>
<dbReference type="EMBL" id="LBHU01000001">
    <property type="protein sequence ID" value="KLI64239.1"/>
    <property type="molecule type" value="Genomic_DNA"/>
</dbReference>
<dbReference type="AlphaFoldDB" id="A0A0H0XPF1"/>
<dbReference type="GO" id="GO:0016810">
    <property type="term" value="F:hydrolase activity, acting on carbon-nitrogen (but not peptide) bonds"/>
    <property type="evidence" value="ECO:0007669"/>
    <property type="project" value="InterPro"/>
</dbReference>
<dbReference type="OrthoDB" id="9811399at2"/>
<dbReference type="InterPro" id="IPR011059">
    <property type="entry name" value="Metal-dep_hydrolase_composite"/>
</dbReference>
<organism evidence="3 4">
    <name type="scientific">Aurantiacibacter marinus</name>
    <dbReference type="NCBI Taxonomy" id="874156"/>
    <lineage>
        <taxon>Bacteria</taxon>
        <taxon>Pseudomonadati</taxon>
        <taxon>Pseudomonadota</taxon>
        <taxon>Alphaproteobacteria</taxon>
        <taxon>Sphingomonadales</taxon>
        <taxon>Erythrobacteraceae</taxon>
        <taxon>Aurantiacibacter</taxon>
    </lineage>
</organism>
<dbReference type="RefSeq" id="WP_047092099.1">
    <property type="nucleotide sequence ID" value="NZ_LBHU01000001.1"/>
</dbReference>
<evidence type="ECO:0000259" key="2">
    <source>
        <dbReference type="Pfam" id="PF07969"/>
    </source>
</evidence>
<dbReference type="PANTHER" id="PTHR22642">
    <property type="entry name" value="IMIDAZOLONEPROPIONASE"/>
    <property type="match status" value="1"/>
</dbReference>
<dbReference type="Gene3D" id="2.30.40.10">
    <property type="entry name" value="Urease, subunit C, domain 1"/>
    <property type="match status" value="1"/>
</dbReference>
<keyword evidence="3" id="KW-0378">Hydrolase</keyword>
<comment type="caution">
    <text evidence="3">The sequence shown here is derived from an EMBL/GenBank/DDBJ whole genome shotgun (WGS) entry which is preliminary data.</text>
</comment>
<dbReference type="Proteomes" id="UP000053455">
    <property type="component" value="Unassembled WGS sequence"/>
</dbReference>
<gene>
    <name evidence="3" type="ORF">AAV99_00860</name>
</gene>
<dbReference type="Pfam" id="PF07969">
    <property type="entry name" value="Amidohydro_3"/>
    <property type="match status" value="1"/>
</dbReference>
<evidence type="ECO:0000256" key="1">
    <source>
        <dbReference type="SAM" id="SignalP"/>
    </source>
</evidence>
<dbReference type="STRING" id="874156.GCA_001021555_01112"/>
<accession>A0A0H0XPF1</accession>
<dbReference type="InterPro" id="IPR013108">
    <property type="entry name" value="Amidohydro_3"/>
</dbReference>
<sequence>MITRFAAALTLLCMSSTALADTWIDNVNGISVNRDGSVDRFAGLVIDEDGRISEILDFGDRPTREIEYRVDGDGRVMVPGFIDGHAHLMDLGLGTLVLDLSGTQSLEEALSRIAAYAAANPDRPWIIGRGWNQERWGLDRFPTAAELDAVVSDRPVWLERADNHAHWGNSLALAAGNVTAQTRNPAGGRIERLANGAPAGVLIDNATDLVTSQVPPPLPEDRDLALYNAQQLLLSFGITAMADMGTTVEDWMTIRRAGDAGWLQIRIMAYADSLAEMLLIGGPGPTQWLYEDRLRLNGLKVKLDGALGSRGALLKQPYADDPGNQGLPLTSGTQLRNLMSRAALDNFQIAVHAIGDAANADLLQAIDELAKDYTGDRRWRVEHAQIVDTSDMAMFGQHGIIASMQPVHQTSDMFMAEARLGADRLDGAYAWRTILDQGGTLAFGTDAPVEPVDPLSGIAAAVSRTNAEGEPFGGWLPEQTISREQALAAYTANAAYAGFADGRFGRLAPGERADFVFLSADPLLASPEQIRGVQVMETWIAGQRVYDADVQNPLIEGPHGAEAAGR</sequence>
<reference evidence="3 4" key="1">
    <citation type="submission" date="2015-04" db="EMBL/GenBank/DDBJ databases">
        <title>The draft genome sequence of Erythrobacter marinus HWDM-33.</title>
        <authorList>
            <person name="Zhuang L."/>
            <person name="Liu Y."/>
            <person name="Shao Z."/>
        </authorList>
    </citation>
    <scope>NUCLEOTIDE SEQUENCE [LARGE SCALE GENOMIC DNA]</scope>
    <source>
        <strain evidence="3 4">HWDM-33</strain>
    </source>
</reference>
<feature type="chain" id="PRO_5002589919" evidence="1">
    <location>
        <begin position="21"/>
        <end position="566"/>
    </location>
</feature>
<dbReference type="CDD" id="cd01300">
    <property type="entry name" value="YtcJ_like"/>
    <property type="match status" value="1"/>
</dbReference>
<proteinExistence type="predicted"/>
<dbReference type="PATRIC" id="fig|874156.12.peg.181"/>
<evidence type="ECO:0000313" key="3">
    <source>
        <dbReference type="EMBL" id="KLI64239.1"/>
    </source>
</evidence>
<dbReference type="PANTHER" id="PTHR22642:SF2">
    <property type="entry name" value="PROTEIN LONG AFTER FAR-RED 3"/>
    <property type="match status" value="1"/>
</dbReference>
<dbReference type="Gene3D" id="3.20.20.140">
    <property type="entry name" value="Metal-dependent hydrolases"/>
    <property type="match status" value="1"/>
</dbReference>
<feature type="signal peptide" evidence="1">
    <location>
        <begin position="1"/>
        <end position="20"/>
    </location>
</feature>
<keyword evidence="4" id="KW-1185">Reference proteome</keyword>
<evidence type="ECO:0000313" key="4">
    <source>
        <dbReference type="Proteomes" id="UP000053455"/>
    </source>
</evidence>
<dbReference type="SUPFAM" id="SSF51338">
    <property type="entry name" value="Composite domain of metallo-dependent hydrolases"/>
    <property type="match status" value="1"/>
</dbReference>
<keyword evidence="1" id="KW-0732">Signal</keyword>